<evidence type="ECO:0008006" key="4">
    <source>
        <dbReference type="Google" id="ProtNLM"/>
    </source>
</evidence>
<reference evidence="3" key="1">
    <citation type="submission" date="2016-11" db="EMBL/GenBank/DDBJ databases">
        <authorList>
            <person name="Varghese N."/>
            <person name="Submissions S."/>
        </authorList>
    </citation>
    <scope>NUCLEOTIDE SEQUENCE [LARGE SCALE GENOMIC DNA]</scope>
    <source>
        <strain evidence="3">ACAM 48</strain>
    </source>
</reference>
<dbReference type="RefSeq" id="WP_079736472.1">
    <property type="nucleotide sequence ID" value="NZ_LT670848.1"/>
</dbReference>
<dbReference type="AlphaFoldDB" id="A0A1M7P0X3"/>
<keyword evidence="3" id="KW-1185">Reference proteome</keyword>
<evidence type="ECO:0000256" key="1">
    <source>
        <dbReference type="SAM" id="SignalP"/>
    </source>
</evidence>
<protein>
    <recommendedName>
        <fullName evidence="4">Lipoprotein</fullName>
    </recommendedName>
</protein>
<dbReference type="Proteomes" id="UP000190235">
    <property type="component" value="Chromosome I"/>
</dbReference>
<proteinExistence type="predicted"/>
<name>A0A1M7P0X3_9FLAO</name>
<organism evidence="2 3">
    <name type="scientific">Salegentibacter salegens</name>
    <dbReference type="NCBI Taxonomy" id="143223"/>
    <lineage>
        <taxon>Bacteria</taxon>
        <taxon>Pseudomonadati</taxon>
        <taxon>Bacteroidota</taxon>
        <taxon>Flavobacteriia</taxon>
        <taxon>Flavobacteriales</taxon>
        <taxon>Flavobacteriaceae</taxon>
        <taxon>Salegentibacter</taxon>
    </lineage>
</organism>
<evidence type="ECO:0000313" key="3">
    <source>
        <dbReference type="Proteomes" id="UP000190235"/>
    </source>
</evidence>
<sequence>MKKFILLSILSSTTIFLACSPENTDDEQENFNTDPVSLNIGLEENCAETETYCAMSDTCGEEFLNLIDFQYNDSELEFTMYFNSQIENNFSLETLRNNFEYLNFVIRFPEQKTDSMSYAYVHKLPIRELNTPSEEGFTLSFDNYEDGVITGSLIGDISEMTKVKQSDDPNCIMDDIMGICTEEISVEKAVAIDFKFCLDR</sequence>
<dbReference type="EMBL" id="LT670848">
    <property type="protein sequence ID" value="SHN10027.1"/>
    <property type="molecule type" value="Genomic_DNA"/>
</dbReference>
<feature type="chain" id="PRO_5012884430" description="Lipoprotein" evidence="1">
    <location>
        <begin position="19"/>
        <end position="200"/>
    </location>
</feature>
<gene>
    <name evidence="2" type="ORF">SAMN05878281_3603</name>
</gene>
<keyword evidence="1" id="KW-0732">Signal</keyword>
<evidence type="ECO:0000313" key="2">
    <source>
        <dbReference type="EMBL" id="SHN10027.1"/>
    </source>
</evidence>
<feature type="signal peptide" evidence="1">
    <location>
        <begin position="1"/>
        <end position="18"/>
    </location>
</feature>
<dbReference type="PROSITE" id="PS51257">
    <property type="entry name" value="PROKAR_LIPOPROTEIN"/>
    <property type="match status" value="1"/>
</dbReference>
<accession>A0A1M7P0X3</accession>